<sequence length="163" mass="17455">MRKSLIALLSAAAVTTGIGLTAAPALAESQIVKLVSVQNGKCLQPKTMAEGDVIIQQTCNGTHAQQWFIDYLPRNKMHLRNRASGYCMEVRDGAYNGARVDQWGCANISNENWTFGIGNNLLGSGISGTWSHCVATPGSQDGLAVELRFCNGNSSQLWSRPAG</sequence>
<dbReference type="Pfam" id="PF00652">
    <property type="entry name" value="Ricin_B_lectin"/>
    <property type="match status" value="1"/>
</dbReference>
<evidence type="ECO:0000256" key="1">
    <source>
        <dbReference type="SAM" id="SignalP"/>
    </source>
</evidence>
<dbReference type="InterPro" id="IPR000772">
    <property type="entry name" value="Ricin_B_lectin"/>
</dbReference>
<protein>
    <recommendedName>
        <fullName evidence="2">Ricin B lectin domain-containing protein</fullName>
    </recommendedName>
</protein>
<evidence type="ECO:0000313" key="4">
    <source>
        <dbReference type="Proteomes" id="UP000619788"/>
    </source>
</evidence>
<dbReference type="EMBL" id="BOOJ01000029">
    <property type="protein sequence ID" value="GIH92754.1"/>
    <property type="molecule type" value="Genomic_DNA"/>
</dbReference>
<dbReference type="PROSITE" id="PS50231">
    <property type="entry name" value="RICIN_B_LECTIN"/>
    <property type="match status" value="1"/>
</dbReference>
<accession>A0A8J3SID8</accession>
<organism evidence="3 4">
    <name type="scientific">Planobispora siamensis</name>
    <dbReference type="NCBI Taxonomy" id="936338"/>
    <lineage>
        <taxon>Bacteria</taxon>
        <taxon>Bacillati</taxon>
        <taxon>Actinomycetota</taxon>
        <taxon>Actinomycetes</taxon>
        <taxon>Streptosporangiales</taxon>
        <taxon>Streptosporangiaceae</taxon>
        <taxon>Planobispora</taxon>
    </lineage>
</organism>
<dbReference type="RefSeq" id="WP_204064961.1">
    <property type="nucleotide sequence ID" value="NZ_BOOJ01000029.1"/>
</dbReference>
<evidence type="ECO:0000259" key="2">
    <source>
        <dbReference type="Pfam" id="PF00652"/>
    </source>
</evidence>
<proteinExistence type="predicted"/>
<dbReference type="InterPro" id="IPR035992">
    <property type="entry name" value="Ricin_B-like_lectins"/>
</dbReference>
<reference evidence="3 4" key="1">
    <citation type="submission" date="2021-01" db="EMBL/GenBank/DDBJ databases">
        <title>Whole genome shotgun sequence of Planobispora siamensis NBRC 107568.</title>
        <authorList>
            <person name="Komaki H."/>
            <person name="Tamura T."/>
        </authorList>
    </citation>
    <scope>NUCLEOTIDE SEQUENCE [LARGE SCALE GENOMIC DNA]</scope>
    <source>
        <strain evidence="3 4">NBRC 107568</strain>
    </source>
</reference>
<gene>
    <name evidence="3" type="ORF">Psi01_33840</name>
</gene>
<dbReference type="CDD" id="cd00161">
    <property type="entry name" value="beta-trefoil_Ricin-like"/>
    <property type="match status" value="1"/>
</dbReference>
<feature type="domain" description="Ricin B lectin" evidence="2">
    <location>
        <begin position="32"/>
        <end position="158"/>
    </location>
</feature>
<dbReference type="AlphaFoldDB" id="A0A8J3SID8"/>
<keyword evidence="4" id="KW-1185">Reference proteome</keyword>
<keyword evidence="1" id="KW-0732">Signal</keyword>
<evidence type="ECO:0000313" key="3">
    <source>
        <dbReference type="EMBL" id="GIH92754.1"/>
    </source>
</evidence>
<dbReference type="Gene3D" id="2.80.10.50">
    <property type="match status" value="2"/>
</dbReference>
<dbReference type="SUPFAM" id="SSF50370">
    <property type="entry name" value="Ricin B-like lectins"/>
    <property type="match status" value="1"/>
</dbReference>
<feature type="signal peptide" evidence="1">
    <location>
        <begin position="1"/>
        <end position="27"/>
    </location>
</feature>
<comment type="caution">
    <text evidence="3">The sequence shown here is derived from an EMBL/GenBank/DDBJ whole genome shotgun (WGS) entry which is preliminary data.</text>
</comment>
<dbReference type="Proteomes" id="UP000619788">
    <property type="component" value="Unassembled WGS sequence"/>
</dbReference>
<name>A0A8J3SID8_9ACTN</name>
<feature type="chain" id="PRO_5035191527" description="Ricin B lectin domain-containing protein" evidence="1">
    <location>
        <begin position="28"/>
        <end position="163"/>
    </location>
</feature>